<evidence type="ECO:0000259" key="7">
    <source>
        <dbReference type="Pfam" id="PF08281"/>
    </source>
</evidence>
<accession>A0ABN8EP35</accession>
<dbReference type="InterPro" id="IPR039425">
    <property type="entry name" value="RNA_pol_sigma-70-like"/>
</dbReference>
<protein>
    <recommendedName>
        <fullName evidence="10">RNA polymerase subunit sigma-70</fullName>
    </recommendedName>
</protein>
<dbReference type="NCBIfam" id="TIGR02937">
    <property type="entry name" value="sigma70-ECF"/>
    <property type="match status" value="1"/>
</dbReference>
<evidence type="ECO:0000256" key="4">
    <source>
        <dbReference type="ARBA" id="ARBA00023125"/>
    </source>
</evidence>
<keyword evidence="9" id="KW-1185">Reference proteome</keyword>
<keyword evidence="5" id="KW-0804">Transcription</keyword>
<comment type="caution">
    <text evidence="8">The sequence shown here is derived from an EMBL/GenBank/DDBJ whole genome shotgun (WGS) entry which is preliminary data.</text>
</comment>
<sequence length="201" mass="23695">MFFKKKTFSEDNLESVIKACIDQNSQAQRTLIKLFLGYAKSICSRYSSNEQEVEEIINDGFLKIFTNLSKYDTTQPFKAWLRTIMVNTAIDYYRSNQKYHLQITVDEIEITDFDDDIISQLSVEEIMGLVRKLSPTYRMVFILYVVEGYKHREIAERLGIQEGTSKSNLQDARIKLQEMIRIHYPHLFDIYAVKKHKLNEN</sequence>
<gene>
    <name evidence="8" type="ORF">EMA8858_00771</name>
</gene>
<evidence type="ECO:0000256" key="5">
    <source>
        <dbReference type="ARBA" id="ARBA00023163"/>
    </source>
</evidence>
<dbReference type="PANTHER" id="PTHR43133">
    <property type="entry name" value="RNA POLYMERASE ECF-TYPE SIGMA FACTO"/>
    <property type="match status" value="1"/>
</dbReference>
<evidence type="ECO:0000313" key="8">
    <source>
        <dbReference type="EMBL" id="CAH0994659.1"/>
    </source>
</evidence>
<dbReference type="CDD" id="cd06171">
    <property type="entry name" value="Sigma70_r4"/>
    <property type="match status" value="1"/>
</dbReference>
<dbReference type="InterPro" id="IPR036388">
    <property type="entry name" value="WH-like_DNA-bd_sf"/>
</dbReference>
<keyword evidence="2" id="KW-0805">Transcription regulation</keyword>
<dbReference type="Gene3D" id="1.10.1740.10">
    <property type="match status" value="1"/>
</dbReference>
<dbReference type="InterPro" id="IPR013324">
    <property type="entry name" value="RNA_pol_sigma_r3/r4-like"/>
</dbReference>
<evidence type="ECO:0000256" key="1">
    <source>
        <dbReference type="ARBA" id="ARBA00010641"/>
    </source>
</evidence>
<evidence type="ECO:0000313" key="9">
    <source>
        <dbReference type="Proteomes" id="UP000837932"/>
    </source>
</evidence>
<dbReference type="Gene3D" id="1.10.10.10">
    <property type="entry name" value="Winged helix-like DNA-binding domain superfamily/Winged helix DNA-binding domain"/>
    <property type="match status" value="1"/>
</dbReference>
<dbReference type="InterPro" id="IPR014284">
    <property type="entry name" value="RNA_pol_sigma-70_dom"/>
</dbReference>
<name>A0ABN8EP35_9BACT</name>
<evidence type="ECO:0000259" key="6">
    <source>
        <dbReference type="Pfam" id="PF04542"/>
    </source>
</evidence>
<reference evidence="8" key="1">
    <citation type="submission" date="2021-12" db="EMBL/GenBank/DDBJ databases">
        <authorList>
            <person name="Rodrigo-Torres L."/>
            <person name="Arahal R. D."/>
            <person name="Lucena T."/>
        </authorList>
    </citation>
    <scope>NUCLEOTIDE SEQUENCE</scope>
    <source>
        <strain evidence="8">CECT 8858</strain>
    </source>
</reference>
<evidence type="ECO:0008006" key="10">
    <source>
        <dbReference type="Google" id="ProtNLM"/>
    </source>
</evidence>
<feature type="domain" description="RNA polymerase sigma-70 region 2" evidence="6">
    <location>
        <begin position="32"/>
        <end position="98"/>
    </location>
</feature>
<dbReference type="InterPro" id="IPR013325">
    <property type="entry name" value="RNA_pol_sigma_r2"/>
</dbReference>
<dbReference type="InterPro" id="IPR007627">
    <property type="entry name" value="RNA_pol_sigma70_r2"/>
</dbReference>
<dbReference type="InterPro" id="IPR013249">
    <property type="entry name" value="RNA_pol_sigma70_r4_t2"/>
</dbReference>
<organism evidence="8 9">
    <name type="scientific">Emticicia aquatica</name>
    <dbReference type="NCBI Taxonomy" id="1681835"/>
    <lineage>
        <taxon>Bacteria</taxon>
        <taxon>Pseudomonadati</taxon>
        <taxon>Bacteroidota</taxon>
        <taxon>Cytophagia</taxon>
        <taxon>Cytophagales</taxon>
        <taxon>Leadbetterellaceae</taxon>
        <taxon>Emticicia</taxon>
    </lineage>
</organism>
<dbReference type="RefSeq" id="WP_238804623.1">
    <property type="nucleotide sequence ID" value="NZ_CAKLPY010000001.1"/>
</dbReference>
<evidence type="ECO:0000256" key="2">
    <source>
        <dbReference type="ARBA" id="ARBA00023015"/>
    </source>
</evidence>
<keyword evidence="3" id="KW-0731">Sigma factor</keyword>
<proteinExistence type="inferred from homology"/>
<evidence type="ECO:0000256" key="3">
    <source>
        <dbReference type="ARBA" id="ARBA00023082"/>
    </source>
</evidence>
<comment type="similarity">
    <text evidence="1">Belongs to the sigma-70 factor family. ECF subfamily.</text>
</comment>
<feature type="domain" description="RNA polymerase sigma factor 70 region 4 type 2" evidence="7">
    <location>
        <begin position="124"/>
        <end position="176"/>
    </location>
</feature>
<dbReference type="EMBL" id="CAKLPY010000001">
    <property type="protein sequence ID" value="CAH0994659.1"/>
    <property type="molecule type" value="Genomic_DNA"/>
</dbReference>
<dbReference type="Proteomes" id="UP000837932">
    <property type="component" value="Unassembled WGS sequence"/>
</dbReference>
<dbReference type="Pfam" id="PF08281">
    <property type="entry name" value="Sigma70_r4_2"/>
    <property type="match status" value="1"/>
</dbReference>
<dbReference type="PANTHER" id="PTHR43133:SF8">
    <property type="entry name" value="RNA POLYMERASE SIGMA FACTOR HI_1459-RELATED"/>
    <property type="match status" value="1"/>
</dbReference>
<dbReference type="SUPFAM" id="SSF88659">
    <property type="entry name" value="Sigma3 and sigma4 domains of RNA polymerase sigma factors"/>
    <property type="match status" value="1"/>
</dbReference>
<dbReference type="Pfam" id="PF04542">
    <property type="entry name" value="Sigma70_r2"/>
    <property type="match status" value="1"/>
</dbReference>
<dbReference type="SUPFAM" id="SSF88946">
    <property type="entry name" value="Sigma2 domain of RNA polymerase sigma factors"/>
    <property type="match status" value="1"/>
</dbReference>
<keyword evidence="4" id="KW-0238">DNA-binding</keyword>